<keyword evidence="3" id="KW-0479">Metal-binding</keyword>
<dbReference type="InterPro" id="IPR023827">
    <property type="entry name" value="Peptidase_S8_Asp-AS"/>
</dbReference>
<dbReference type="Pfam" id="PF00082">
    <property type="entry name" value="Peptidase_S8"/>
    <property type="match status" value="1"/>
</dbReference>
<feature type="active site" description="Charge relay system" evidence="6">
    <location>
        <position position="172"/>
    </location>
</feature>
<dbReference type="SUPFAM" id="SSF52743">
    <property type="entry name" value="Subtilisin-like"/>
    <property type="match status" value="1"/>
</dbReference>
<evidence type="ECO:0000256" key="7">
    <source>
        <dbReference type="RuleBase" id="RU003355"/>
    </source>
</evidence>
<keyword evidence="5 6" id="KW-0720">Serine protease</keyword>
<evidence type="ECO:0000256" key="1">
    <source>
        <dbReference type="ARBA" id="ARBA00011073"/>
    </source>
</evidence>
<dbReference type="GO" id="GO:0006508">
    <property type="term" value="P:proteolysis"/>
    <property type="evidence" value="ECO:0007669"/>
    <property type="project" value="UniProtKB-KW"/>
</dbReference>
<evidence type="ECO:0000256" key="4">
    <source>
        <dbReference type="ARBA" id="ARBA00022801"/>
    </source>
</evidence>
<dbReference type="PROSITE" id="PS51892">
    <property type="entry name" value="SUBTILASE"/>
    <property type="match status" value="1"/>
</dbReference>
<feature type="active site" description="Charge relay system" evidence="6">
    <location>
        <position position="341"/>
    </location>
</feature>
<feature type="active site" description="Charge relay system" evidence="6">
    <location>
        <position position="134"/>
    </location>
</feature>
<gene>
    <name evidence="10" type="ORF">UU54_C0001G0004</name>
</gene>
<keyword evidence="4 6" id="KW-0378">Hydrolase</keyword>
<keyword evidence="2 6" id="KW-0645">Protease</keyword>
<dbReference type="CDD" id="cd07477">
    <property type="entry name" value="Peptidases_S8_Subtilisin_subset"/>
    <property type="match status" value="1"/>
</dbReference>
<evidence type="ECO:0000256" key="5">
    <source>
        <dbReference type="ARBA" id="ARBA00022825"/>
    </source>
</evidence>
<accession>A0A0G0VPW2</accession>
<dbReference type="InterPro" id="IPR036852">
    <property type="entry name" value="Peptidase_S8/S53_dom_sf"/>
</dbReference>
<protein>
    <submittedName>
        <fullName evidence="10">Thermostable serine protease</fullName>
    </submittedName>
</protein>
<dbReference type="Gene3D" id="3.40.50.200">
    <property type="entry name" value="Peptidase S8/S53 domain"/>
    <property type="match status" value="1"/>
</dbReference>
<dbReference type="AlphaFoldDB" id="A0A0G0VPW2"/>
<comment type="similarity">
    <text evidence="1 6 7">Belongs to the peptidase S8 family.</text>
</comment>
<comment type="caution">
    <text evidence="10">The sequence shown here is derived from an EMBL/GenBank/DDBJ whole genome shotgun (WGS) entry which is preliminary data.</text>
</comment>
<evidence type="ECO:0000313" key="10">
    <source>
        <dbReference type="EMBL" id="KKS01692.1"/>
    </source>
</evidence>
<dbReference type="PANTHER" id="PTHR43806:SF11">
    <property type="entry name" value="CEREVISIN-RELATED"/>
    <property type="match status" value="1"/>
</dbReference>
<evidence type="ECO:0000256" key="6">
    <source>
        <dbReference type="PROSITE-ProRule" id="PRU01240"/>
    </source>
</evidence>
<evidence type="ECO:0000259" key="9">
    <source>
        <dbReference type="Pfam" id="PF00082"/>
    </source>
</evidence>
<organism evidence="10 11">
    <name type="scientific">Candidatus Yanofskybacteria bacterium GW2011_GWA2_41_22</name>
    <dbReference type="NCBI Taxonomy" id="1619023"/>
    <lineage>
        <taxon>Bacteria</taxon>
        <taxon>Candidatus Yanofskyibacteriota</taxon>
    </lineage>
</organism>
<feature type="signal peptide" evidence="8">
    <location>
        <begin position="1"/>
        <end position="24"/>
    </location>
</feature>
<dbReference type="GO" id="GO:0046872">
    <property type="term" value="F:metal ion binding"/>
    <property type="evidence" value="ECO:0007669"/>
    <property type="project" value="UniProtKB-KW"/>
</dbReference>
<dbReference type="EMBL" id="LCBA01000001">
    <property type="protein sequence ID" value="KKS01692.1"/>
    <property type="molecule type" value="Genomic_DNA"/>
</dbReference>
<sequence length="394" mass="41703">MNTKKIAYFLIISMLIGAGRFAYASQEDNRYLVKTTAGFWKKSFGVRHNFDNGFTADLSDFQLKLAKIFNVEVEPVKKLSILPAEAEQSVSKGKPAMPRQTPSETIPWGVKTIYNDPILIQPSGGVGVKVAVLDTGVLKSHPDLKNRIIGCKDFTSAKVPLIDGKCEDKNGHGTHVAGIIAADGGDDGLGIYGIAPEAEVLAYKVCGNNGSCWADDIAVALRNAADNGVQIVNLSLGSDTPSQLITDAILYAVSKNVLVVAAAGNDGPYVGSIDYPGASVDVIGVGAIDINMNITDWSSRGINSLTVPYITEEGDIEFAAPGVNIESTWKDSGYAIMSGTSMATPHVAGLAAKLWQADALSNAASATRDILHKHSIDLLPLLDDDASGWGLPRM</sequence>
<evidence type="ECO:0000256" key="2">
    <source>
        <dbReference type="ARBA" id="ARBA00022670"/>
    </source>
</evidence>
<name>A0A0G0VPW2_9BACT</name>
<dbReference type="InterPro" id="IPR050131">
    <property type="entry name" value="Peptidase_S8_subtilisin-like"/>
</dbReference>
<dbReference type="InterPro" id="IPR023828">
    <property type="entry name" value="Peptidase_S8_Ser-AS"/>
</dbReference>
<dbReference type="InterPro" id="IPR022398">
    <property type="entry name" value="Peptidase_S8_His-AS"/>
</dbReference>
<proteinExistence type="inferred from homology"/>
<dbReference type="InterPro" id="IPR034202">
    <property type="entry name" value="Subtilisin_Carlsberg-like"/>
</dbReference>
<feature type="domain" description="Peptidase S8/S53" evidence="9">
    <location>
        <begin position="126"/>
        <end position="390"/>
    </location>
</feature>
<dbReference type="PRINTS" id="PR00723">
    <property type="entry name" value="SUBTILISIN"/>
</dbReference>
<dbReference type="PANTHER" id="PTHR43806">
    <property type="entry name" value="PEPTIDASE S8"/>
    <property type="match status" value="1"/>
</dbReference>
<reference evidence="10 11" key="1">
    <citation type="journal article" date="2015" name="Nature">
        <title>rRNA introns, odd ribosomes, and small enigmatic genomes across a large radiation of phyla.</title>
        <authorList>
            <person name="Brown C.T."/>
            <person name="Hug L.A."/>
            <person name="Thomas B.C."/>
            <person name="Sharon I."/>
            <person name="Castelle C.J."/>
            <person name="Singh A."/>
            <person name="Wilkins M.J."/>
            <person name="Williams K.H."/>
            <person name="Banfield J.F."/>
        </authorList>
    </citation>
    <scope>NUCLEOTIDE SEQUENCE [LARGE SCALE GENOMIC DNA]</scope>
</reference>
<feature type="chain" id="PRO_5002534959" evidence="8">
    <location>
        <begin position="25"/>
        <end position="394"/>
    </location>
</feature>
<evidence type="ECO:0000313" key="11">
    <source>
        <dbReference type="Proteomes" id="UP000033903"/>
    </source>
</evidence>
<dbReference type="PROSITE" id="PS00138">
    <property type="entry name" value="SUBTILASE_SER"/>
    <property type="match status" value="1"/>
</dbReference>
<dbReference type="Proteomes" id="UP000033903">
    <property type="component" value="Unassembled WGS sequence"/>
</dbReference>
<dbReference type="PATRIC" id="fig|1619023.3.peg.5"/>
<dbReference type="GO" id="GO:0004252">
    <property type="term" value="F:serine-type endopeptidase activity"/>
    <property type="evidence" value="ECO:0007669"/>
    <property type="project" value="UniProtKB-UniRule"/>
</dbReference>
<dbReference type="PROSITE" id="PS00137">
    <property type="entry name" value="SUBTILASE_HIS"/>
    <property type="match status" value="1"/>
</dbReference>
<dbReference type="InterPro" id="IPR015500">
    <property type="entry name" value="Peptidase_S8_subtilisin-rel"/>
</dbReference>
<dbReference type="PROSITE" id="PS00136">
    <property type="entry name" value="SUBTILASE_ASP"/>
    <property type="match status" value="1"/>
</dbReference>
<dbReference type="InterPro" id="IPR000209">
    <property type="entry name" value="Peptidase_S8/S53_dom"/>
</dbReference>
<evidence type="ECO:0000256" key="8">
    <source>
        <dbReference type="SAM" id="SignalP"/>
    </source>
</evidence>
<keyword evidence="8" id="KW-0732">Signal</keyword>
<evidence type="ECO:0000256" key="3">
    <source>
        <dbReference type="ARBA" id="ARBA00022723"/>
    </source>
</evidence>